<gene>
    <name evidence="2" type="ORF">ANN_26880</name>
</gene>
<evidence type="ECO:0000313" key="3">
    <source>
        <dbReference type="Proteomes" id="UP001148838"/>
    </source>
</evidence>
<dbReference type="Gene3D" id="3.10.10.10">
    <property type="entry name" value="HIV Type 1 Reverse Transcriptase, subunit A, domain 1"/>
    <property type="match status" value="1"/>
</dbReference>
<evidence type="ECO:0000259" key="1">
    <source>
        <dbReference type="Pfam" id="PF00078"/>
    </source>
</evidence>
<protein>
    <recommendedName>
        <fullName evidence="1">Reverse transcriptase domain-containing protein</fullName>
    </recommendedName>
</protein>
<name>A0ABQ8RWG4_PERAM</name>
<reference evidence="2 3" key="1">
    <citation type="journal article" date="2022" name="Allergy">
        <title>Genome assembly and annotation of Periplaneta americana reveal a comprehensive cockroach allergen profile.</title>
        <authorList>
            <person name="Wang L."/>
            <person name="Xiong Q."/>
            <person name="Saelim N."/>
            <person name="Wang L."/>
            <person name="Nong W."/>
            <person name="Wan A.T."/>
            <person name="Shi M."/>
            <person name="Liu X."/>
            <person name="Cao Q."/>
            <person name="Hui J.H.L."/>
            <person name="Sookrung N."/>
            <person name="Leung T.F."/>
            <person name="Tungtrongchitr A."/>
            <person name="Tsui S.K.W."/>
        </authorList>
    </citation>
    <scope>NUCLEOTIDE SEQUENCE [LARGE SCALE GENOMIC DNA]</scope>
    <source>
        <strain evidence="2">PWHHKU_190912</strain>
    </source>
</reference>
<dbReference type="Pfam" id="PF00078">
    <property type="entry name" value="RVT_1"/>
    <property type="match status" value="1"/>
</dbReference>
<sequence length="188" mass="21595">MTLYGNDRLKYLQQTIRLAHVKEGKEELLSLCQEYNDIFRLPGDRLTEVKGLAHTIPTPHINPHKPVTLKNYRLPKAHQDEVQKQVEFMLEQDIIKPSQSPWNFPLLVVPKKIDASGKRKWRICVDFRQLNNDTIGDSFPLPNIQDILDKLGRARYFSALDCASGYWQIPSAEEDQCKTAFSTTSGTL</sequence>
<dbReference type="InterPro" id="IPR043502">
    <property type="entry name" value="DNA/RNA_pol_sf"/>
</dbReference>
<dbReference type="InterPro" id="IPR053134">
    <property type="entry name" value="RNA-dir_DNA_polymerase"/>
</dbReference>
<dbReference type="PANTHER" id="PTHR24559:SF444">
    <property type="entry name" value="REVERSE TRANSCRIPTASE DOMAIN-CONTAINING PROTEIN"/>
    <property type="match status" value="1"/>
</dbReference>
<keyword evidence="3" id="KW-1185">Reference proteome</keyword>
<dbReference type="InterPro" id="IPR043128">
    <property type="entry name" value="Rev_trsase/Diguanyl_cyclase"/>
</dbReference>
<feature type="domain" description="Reverse transcriptase" evidence="1">
    <location>
        <begin position="111"/>
        <end position="184"/>
    </location>
</feature>
<proteinExistence type="predicted"/>
<accession>A0ABQ8RWG4</accession>
<dbReference type="PANTHER" id="PTHR24559">
    <property type="entry name" value="TRANSPOSON TY3-I GAG-POL POLYPROTEIN"/>
    <property type="match status" value="1"/>
</dbReference>
<comment type="caution">
    <text evidence="2">The sequence shown here is derived from an EMBL/GenBank/DDBJ whole genome shotgun (WGS) entry which is preliminary data.</text>
</comment>
<dbReference type="Gene3D" id="3.30.70.270">
    <property type="match status" value="1"/>
</dbReference>
<dbReference type="CDD" id="cd01647">
    <property type="entry name" value="RT_LTR"/>
    <property type="match status" value="1"/>
</dbReference>
<organism evidence="2 3">
    <name type="scientific">Periplaneta americana</name>
    <name type="common">American cockroach</name>
    <name type="synonym">Blatta americana</name>
    <dbReference type="NCBI Taxonomy" id="6978"/>
    <lineage>
        <taxon>Eukaryota</taxon>
        <taxon>Metazoa</taxon>
        <taxon>Ecdysozoa</taxon>
        <taxon>Arthropoda</taxon>
        <taxon>Hexapoda</taxon>
        <taxon>Insecta</taxon>
        <taxon>Pterygota</taxon>
        <taxon>Neoptera</taxon>
        <taxon>Polyneoptera</taxon>
        <taxon>Dictyoptera</taxon>
        <taxon>Blattodea</taxon>
        <taxon>Blattoidea</taxon>
        <taxon>Blattidae</taxon>
        <taxon>Blattinae</taxon>
        <taxon>Periplaneta</taxon>
    </lineage>
</organism>
<evidence type="ECO:0000313" key="2">
    <source>
        <dbReference type="EMBL" id="KAJ4426071.1"/>
    </source>
</evidence>
<dbReference type="InterPro" id="IPR000477">
    <property type="entry name" value="RT_dom"/>
</dbReference>
<dbReference type="EMBL" id="JAJSOF020000040">
    <property type="protein sequence ID" value="KAJ4426071.1"/>
    <property type="molecule type" value="Genomic_DNA"/>
</dbReference>
<dbReference type="Proteomes" id="UP001148838">
    <property type="component" value="Unassembled WGS sequence"/>
</dbReference>
<dbReference type="SUPFAM" id="SSF56672">
    <property type="entry name" value="DNA/RNA polymerases"/>
    <property type="match status" value="1"/>
</dbReference>